<evidence type="ECO:0000313" key="1">
    <source>
        <dbReference type="EMBL" id="KAF8765556.1"/>
    </source>
</evidence>
<dbReference type="AlphaFoldDB" id="A0A835KQ65"/>
<protein>
    <submittedName>
        <fullName evidence="1">Uncharacterized protein</fullName>
    </submittedName>
</protein>
<organism evidence="1 2">
    <name type="scientific">Digitaria exilis</name>
    <dbReference type="NCBI Taxonomy" id="1010633"/>
    <lineage>
        <taxon>Eukaryota</taxon>
        <taxon>Viridiplantae</taxon>
        <taxon>Streptophyta</taxon>
        <taxon>Embryophyta</taxon>
        <taxon>Tracheophyta</taxon>
        <taxon>Spermatophyta</taxon>
        <taxon>Magnoliopsida</taxon>
        <taxon>Liliopsida</taxon>
        <taxon>Poales</taxon>
        <taxon>Poaceae</taxon>
        <taxon>PACMAD clade</taxon>
        <taxon>Panicoideae</taxon>
        <taxon>Panicodae</taxon>
        <taxon>Paniceae</taxon>
        <taxon>Anthephorinae</taxon>
        <taxon>Digitaria</taxon>
    </lineage>
</organism>
<sequence length="22" mass="2684">MFFIIVIRLKRLKPWLAVKGRV</sequence>
<comment type="caution">
    <text evidence="1">The sequence shown here is derived from an EMBL/GenBank/DDBJ whole genome shotgun (WGS) entry which is preliminary data.</text>
</comment>
<proteinExistence type="predicted"/>
<keyword evidence="2" id="KW-1185">Reference proteome</keyword>
<dbReference type="EMBL" id="JACEFO010000555">
    <property type="protein sequence ID" value="KAF8765556.1"/>
    <property type="molecule type" value="Genomic_DNA"/>
</dbReference>
<evidence type="ECO:0000313" key="2">
    <source>
        <dbReference type="Proteomes" id="UP000636709"/>
    </source>
</evidence>
<dbReference type="Proteomes" id="UP000636709">
    <property type="component" value="Unassembled WGS sequence"/>
</dbReference>
<reference evidence="1" key="1">
    <citation type="submission" date="2020-07" db="EMBL/GenBank/DDBJ databases">
        <title>Genome sequence and genetic diversity analysis of an under-domesticated orphan crop, white fonio (Digitaria exilis).</title>
        <authorList>
            <person name="Bennetzen J.L."/>
            <person name="Chen S."/>
            <person name="Ma X."/>
            <person name="Wang X."/>
            <person name="Yssel A.E.J."/>
            <person name="Chaluvadi S.R."/>
            <person name="Johnson M."/>
            <person name="Gangashetty P."/>
            <person name="Hamidou F."/>
            <person name="Sanogo M.D."/>
            <person name="Zwaenepoel A."/>
            <person name="Wallace J."/>
            <person name="Van De Peer Y."/>
            <person name="Van Deynze A."/>
        </authorList>
    </citation>
    <scope>NUCLEOTIDE SEQUENCE</scope>
    <source>
        <tissue evidence="1">Leaves</tissue>
    </source>
</reference>
<accession>A0A835KQ65</accession>
<gene>
    <name evidence="1" type="ORF">HU200_008444</name>
</gene>
<name>A0A835KQ65_9POAL</name>